<accession>X1R5T5</accession>
<dbReference type="AlphaFoldDB" id="X1R5T5"/>
<sequence length="128" mass="14335">MKSGLKLFIKPACLMILMAVSVLLVSTASFAITELRILTVWGGERKTHLDRVFEEYQGTHPGIKISHEICAGTGAGTYQEVLEVAIGSGTAPDIFFEWGGELAGFFIDARTVEPMERYWEKYNWDEMI</sequence>
<name>X1R5T5_9ZZZZ</name>
<dbReference type="SUPFAM" id="SSF53850">
    <property type="entry name" value="Periplasmic binding protein-like II"/>
    <property type="match status" value="1"/>
</dbReference>
<feature type="non-terminal residue" evidence="1">
    <location>
        <position position="128"/>
    </location>
</feature>
<protein>
    <recommendedName>
        <fullName evidence="2">Extracellular solute-binding protein</fullName>
    </recommendedName>
</protein>
<gene>
    <name evidence="1" type="ORF">S12H4_20535</name>
</gene>
<organism evidence="1">
    <name type="scientific">marine sediment metagenome</name>
    <dbReference type="NCBI Taxonomy" id="412755"/>
    <lineage>
        <taxon>unclassified sequences</taxon>
        <taxon>metagenomes</taxon>
        <taxon>ecological metagenomes</taxon>
    </lineage>
</organism>
<dbReference type="Gene3D" id="3.40.190.10">
    <property type="entry name" value="Periplasmic binding protein-like II"/>
    <property type="match status" value="1"/>
</dbReference>
<proteinExistence type="predicted"/>
<dbReference type="Pfam" id="PF01547">
    <property type="entry name" value="SBP_bac_1"/>
    <property type="match status" value="1"/>
</dbReference>
<evidence type="ECO:0000313" key="1">
    <source>
        <dbReference type="EMBL" id="GAI76107.1"/>
    </source>
</evidence>
<evidence type="ECO:0008006" key="2">
    <source>
        <dbReference type="Google" id="ProtNLM"/>
    </source>
</evidence>
<dbReference type="EMBL" id="BARW01010423">
    <property type="protein sequence ID" value="GAI76107.1"/>
    <property type="molecule type" value="Genomic_DNA"/>
</dbReference>
<reference evidence="1" key="1">
    <citation type="journal article" date="2014" name="Front. Microbiol.">
        <title>High frequency of phylogenetically diverse reductive dehalogenase-homologous genes in deep subseafloor sedimentary metagenomes.</title>
        <authorList>
            <person name="Kawai M."/>
            <person name="Futagami T."/>
            <person name="Toyoda A."/>
            <person name="Takaki Y."/>
            <person name="Nishi S."/>
            <person name="Hori S."/>
            <person name="Arai W."/>
            <person name="Tsubouchi T."/>
            <person name="Morono Y."/>
            <person name="Uchiyama I."/>
            <person name="Ito T."/>
            <person name="Fujiyama A."/>
            <person name="Inagaki F."/>
            <person name="Takami H."/>
        </authorList>
    </citation>
    <scope>NUCLEOTIDE SEQUENCE</scope>
    <source>
        <strain evidence="1">Expedition CK06-06</strain>
    </source>
</reference>
<dbReference type="InterPro" id="IPR006059">
    <property type="entry name" value="SBP"/>
</dbReference>
<comment type="caution">
    <text evidence="1">The sequence shown here is derived from an EMBL/GenBank/DDBJ whole genome shotgun (WGS) entry which is preliminary data.</text>
</comment>